<dbReference type="HOGENOM" id="CLU_1118542_0_0_7"/>
<evidence type="ECO:0000256" key="2">
    <source>
        <dbReference type="ARBA" id="ARBA00006555"/>
    </source>
</evidence>
<dbReference type="GO" id="GO:0031992">
    <property type="term" value="F:energy transducer activity"/>
    <property type="evidence" value="ECO:0007669"/>
    <property type="project" value="TreeGrafter"/>
</dbReference>
<dbReference type="Pfam" id="PF03544">
    <property type="entry name" value="TonB_C"/>
    <property type="match status" value="1"/>
</dbReference>
<keyword evidence="3" id="KW-0813">Transport</keyword>
<dbReference type="RefSeq" id="WP_011991860.1">
    <property type="nucleotide sequence ID" value="NC_009715.2"/>
</dbReference>
<evidence type="ECO:0000313" key="13">
    <source>
        <dbReference type="EMBL" id="EAT99643.1"/>
    </source>
</evidence>
<evidence type="ECO:0000256" key="6">
    <source>
        <dbReference type="ARBA" id="ARBA00022692"/>
    </source>
</evidence>
<evidence type="ECO:0000256" key="10">
    <source>
        <dbReference type="SAM" id="MobiDB-lite"/>
    </source>
</evidence>
<dbReference type="OrthoDB" id="5330166at2"/>
<dbReference type="GO" id="GO:0055085">
    <property type="term" value="P:transmembrane transport"/>
    <property type="evidence" value="ECO:0007669"/>
    <property type="project" value="InterPro"/>
</dbReference>
<evidence type="ECO:0000256" key="8">
    <source>
        <dbReference type="ARBA" id="ARBA00022989"/>
    </source>
</evidence>
<feature type="domain" description="TonB C-terminal" evidence="12">
    <location>
        <begin position="174"/>
        <end position="273"/>
    </location>
</feature>
<name>A7GWQ5_CAMC5</name>
<protein>
    <submittedName>
        <fullName evidence="13">Energy transduction protein TonB</fullName>
    </submittedName>
</protein>
<dbReference type="Gene3D" id="3.30.1150.10">
    <property type="match status" value="1"/>
</dbReference>
<reference evidence="13" key="1">
    <citation type="submission" date="2016-07" db="EMBL/GenBank/DDBJ databases">
        <title>Comparative genomics of the Campylobacter concisus group.</title>
        <authorList>
            <person name="Miller W.G."/>
            <person name="Yee E."/>
            <person name="Chapman M.H."/>
            <person name="Huynh S."/>
            <person name="Bono J.L."/>
            <person name="On S.L.W."/>
            <person name="StLeger J."/>
            <person name="Foster G."/>
            <person name="Parker C.T."/>
        </authorList>
    </citation>
    <scope>NUCLEOTIDE SEQUENCE</scope>
    <source>
        <strain evidence="13">525.92</strain>
    </source>
</reference>
<proteinExistence type="inferred from homology"/>
<keyword evidence="7" id="KW-0653">Protein transport</keyword>
<evidence type="ECO:0000313" key="14">
    <source>
        <dbReference type="Proteomes" id="UP000006380"/>
    </source>
</evidence>
<evidence type="ECO:0000256" key="3">
    <source>
        <dbReference type="ARBA" id="ARBA00022448"/>
    </source>
</evidence>
<keyword evidence="14" id="KW-1185">Reference proteome</keyword>
<evidence type="ECO:0000259" key="12">
    <source>
        <dbReference type="PROSITE" id="PS52015"/>
    </source>
</evidence>
<accession>A7GWQ5</accession>
<dbReference type="InterPro" id="IPR037682">
    <property type="entry name" value="TonB_C"/>
</dbReference>
<feature type="transmembrane region" description="Helical" evidence="11">
    <location>
        <begin position="7"/>
        <end position="27"/>
    </location>
</feature>
<sequence length="279" mass="30650">MTRRRFLLPFAFLLSLSVHIFIVFLFMQSAPSQNNGGYIGESGEFQSVRIVSSLPIGELMDTAINSQKQTQLQTPPEQETSEGSLSDTDVKSQITVKKSKVFSKKQTVKRLPEKEKKSNEKRETTEDQTQKDKDTGDSQVDSVSANSVASAPVQGSGDKLSSPNDGNSQSTGASWQGAVMSHLNKHKKYPNEALAKKQEGKVLLLVKIAEDGAVLECKIKKGSGVALLDEEALNLFKRASPLPKPPQSVLKGKREITFSIPIDYNIKKFLERDLLRNGG</sequence>
<dbReference type="NCBIfam" id="TIGR01352">
    <property type="entry name" value="tonB_Cterm"/>
    <property type="match status" value="1"/>
</dbReference>
<evidence type="ECO:0000256" key="4">
    <source>
        <dbReference type="ARBA" id="ARBA00022475"/>
    </source>
</evidence>
<dbReference type="GO" id="GO:0098797">
    <property type="term" value="C:plasma membrane protein complex"/>
    <property type="evidence" value="ECO:0007669"/>
    <property type="project" value="TreeGrafter"/>
</dbReference>
<feature type="region of interest" description="Disordered" evidence="10">
    <location>
        <begin position="68"/>
        <end position="91"/>
    </location>
</feature>
<dbReference type="PANTHER" id="PTHR33446:SF2">
    <property type="entry name" value="PROTEIN TONB"/>
    <property type="match status" value="1"/>
</dbReference>
<dbReference type="EMBL" id="CP000767">
    <property type="protein sequence ID" value="EAT99643.1"/>
    <property type="molecule type" value="Genomic_DNA"/>
</dbReference>
<dbReference type="InterPro" id="IPR051045">
    <property type="entry name" value="TonB-dependent_transducer"/>
</dbReference>
<feature type="compositionally biased region" description="Low complexity" evidence="10">
    <location>
        <begin position="68"/>
        <end position="82"/>
    </location>
</feature>
<feature type="compositionally biased region" description="Basic and acidic residues" evidence="10">
    <location>
        <begin position="110"/>
        <end position="136"/>
    </location>
</feature>
<keyword evidence="9 11" id="KW-0472">Membrane</keyword>
<keyword evidence="5" id="KW-0997">Cell inner membrane</keyword>
<evidence type="ECO:0000256" key="11">
    <source>
        <dbReference type="SAM" id="Phobius"/>
    </source>
</evidence>
<dbReference type="InterPro" id="IPR006260">
    <property type="entry name" value="TonB/TolA_C"/>
</dbReference>
<keyword evidence="8 11" id="KW-1133">Transmembrane helix</keyword>
<dbReference type="Proteomes" id="UP000006380">
    <property type="component" value="Chromosome"/>
</dbReference>
<comment type="similarity">
    <text evidence="2">Belongs to the TonB family.</text>
</comment>
<dbReference type="KEGG" id="ccv:CCV52592_1047"/>
<keyword evidence="6 11" id="KW-0812">Transmembrane</keyword>
<evidence type="ECO:0000256" key="7">
    <source>
        <dbReference type="ARBA" id="ARBA00022927"/>
    </source>
</evidence>
<feature type="compositionally biased region" description="Low complexity" evidence="10">
    <location>
        <begin position="137"/>
        <end position="151"/>
    </location>
</feature>
<organism evidence="13 14">
    <name type="scientific">Campylobacter curvus (strain 525.92)</name>
    <dbReference type="NCBI Taxonomy" id="360105"/>
    <lineage>
        <taxon>Bacteria</taxon>
        <taxon>Pseudomonadati</taxon>
        <taxon>Campylobacterota</taxon>
        <taxon>Epsilonproteobacteria</taxon>
        <taxon>Campylobacterales</taxon>
        <taxon>Campylobacteraceae</taxon>
        <taxon>Campylobacter</taxon>
    </lineage>
</organism>
<dbReference type="GO" id="GO:0015031">
    <property type="term" value="P:protein transport"/>
    <property type="evidence" value="ECO:0007669"/>
    <property type="project" value="UniProtKB-KW"/>
</dbReference>
<gene>
    <name evidence="13" type="primary">tonB1</name>
    <name evidence="13" type="ORF">CCV52592_1047</name>
</gene>
<feature type="compositionally biased region" description="Polar residues" evidence="10">
    <location>
        <begin position="159"/>
        <end position="174"/>
    </location>
</feature>
<keyword evidence="4" id="KW-1003">Cell membrane</keyword>
<dbReference type="PROSITE" id="PS52015">
    <property type="entry name" value="TONB_CTD"/>
    <property type="match status" value="1"/>
</dbReference>
<dbReference type="SUPFAM" id="SSF74653">
    <property type="entry name" value="TolA/TonB C-terminal domain"/>
    <property type="match status" value="1"/>
</dbReference>
<dbReference type="PANTHER" id="PTHR33446">
    <property type="entry name" value="PROTEIN TONB-RELATED"/>
    <property type="match status" value="1"/>
</dbReference>
<evidence type="ECO:0000256" key="1">
    <source>
        <dbReference type="ARBA" id="ARBA00004383"/>
    </source>
</evidence>
<dbReference type="STRING" id="360105.CCV52592_1047"/>
<feature type="region of interest" description="Disordered" evidence="10">
    <location>
        <begin position="105"/>
        <end position="174"/>
    </location>
</feature>
<dbReference type="AlphaFoldDB" id="A7GWQ5"/>
<evidence type="ECO:0000256" key="9">
    <source>
        <dbReference type="ARBA" id="ARBA00023136"/>
    </source>
</evidence>
<evidence type="ECO:0000256" key="5">
    <source>
        <dbReference type="ARBA" id="ARBA00022519"/>
    </source>
</evidence>
<comment type="subcellular location">
    <subcellularLocation>
        <location evidence="1">Cell inner membrane</location>
        <topology evidence="1">Single-pass membrane protein</topology>
        <orientation evidence="1">Periplasmic side</orientation>
    </subcellularLocation>
</comment>